<keyword evidence="3" id="KW-1185">Reference proteome</keyword>
<dbReference type="OrthoDB" id="9816424at2"/>
<protein>
    <recommendedName>
        <fullName evidence="1">Glycosyl transferase family 1 domain-containing protein</fullName>
    </recommendedName>
</protein>
<dbReference type="CDD" id="cd03801">
    <property type="entry name" value="GT4_PimA-like"/>
    <property type="match status" value="1"/>
</dbReference>
<dbReference type="Proteomes" id="UP000036261">
    <property type="component" value="Unassembled WGS sequence"/>
</dbReference>
<evidence type="ECO:0000313" key="3">
    <source>
        <dbReference type="Proteomes" id="UP000036261"/>
    </source>
</evidence>
<reference evidence="2 3" key="1">
    <citation type="journal article" date="2013" name="Int. J. Syst. Evol. Microbiol.">
        <title>Chryseobacterium angstadtii sp. nov., isolated from a newt tank.</title>
        <authorList>
            <person name="Kirk K.E."/>
            <person name="Hoffman J.A."/>
            <person name="Smith K.A."/>
            <person name="Strahan B.L."/>
            <person name="Failor K.C."/>
            <person name="Krebs J.E."/>
            <person name="Gale A.N."/>
            <person name="Do T.D."/>
            <person name="Sontag T.C."/>
            <person name="Batties A.M."/>
            <person name="Mistiszyn K."/>
            <person name="Newman J.D."/>
        </authorList>
    </citation>
    <scope>NUCLEOTIDE SEQUENCE [LARGE SCALE GENOMIC DNA]</scope>
    <source>
        <strain evidence="2 3">KM</strain>
    </source>
</reference>
<dbReference type="Pfam" id="PF00534">
    <property type="entry name" value="Glycos_transf_1"/>
    <property type="match status" value="1"/>
</dbReference>
<dbReference type="PANTHER" id="PTHR45947:SF3">
    <property type="entry name" value="SULFOQUINOVOSYL TRANSFERASE SQD2"/>
    <property type="match status" value="1"/>
</dbReference>
<dbReference type="GO" id="GO:0016757">
    <property type="term" value="F:glycosyltransferase activity"/>
    <property type="evidence" value="ECO:0007669"/>
    <property type="project" value="InterPro"/>
</dbReference>
<dbReference type="InterPro" id="IPR050194">
    <property type="entry name" value="Glycosyltransferase_grp1"/>
</dbReference>
<dbReference type="InterPro" id="IPR001296">
    <property type="entry name" value="Glyco_trans_1"/>
</dbReference>
<dbReference type="Gene3D" id="3.40.50.2000">
    <property type="entry name" value="Glycogen Phosphorylase B"/>
    <property type="match status" value="2"/>
</dbReference>
<dbReference type="PANTHER" id="PTHR45947">
    <property type="entry name" value="SULFOQUINOVOSYL TRANSFERASE SQD2"/>
    <property type="match status" value="1"/>
</dbReference>
<proteinExistence type="predicted"/>
<evidence type="ECO:0000259" key="1">
    <source>
        <dbReference type="Pfam" id="PF00534"/>
    </source>
</evidence>
<feature type="domain" description="Glycosyl transferase family 1" evidence="1">
    <location>
        <begin position="205"/>
        <end position="369"/>
    </location>
</feature>
<organism evidence="2 3">
    <name type="scientific">Chryseobacterium angstadtii</name>
    <dbReference type="NCBI Taxonomy" id="558151"/>
    <lineage>
        <taxon>Bacteria</taxon>
        <taxon>Pseudomonadati</taxon>
        <taxon>Bacteroidota</taxon>
        <taxon>Flavobacteriia</taxon>
        <taxon>Flavobacteriales</taxon>
        <taxon>Weeksellaceae</taxon>
        <taxon>Chryseobacterium group</taxon>
        <taxon>Chryseobacterium</taxon>
    </lineage>
</organism>
<dbReference type="AlphaFoldDB" id="A0A0J7L977"/>
<comment type="caution">
    <text evidence="2">The sequence shown here is derived from an EMBL/GenBank/DDBJ whole genome shotgun (WGS) entry which is preliminary data.</text>
</comment>
<name>A0A0J7L977_9FLAO</name>
<dbReference type="RefSeq" id="WP_048505861.1">
    <property type="nucleotide sequence ID" value="NZ_LFND01000002.1"/>
</dbReference>
<dbReference type="EMBL" id="LFND01000002">
    <property type="protein sequence ID" value="KMQ65565.1"/>
    <property type="molecule type" value="Genomic_DNA"/>
</dbReference>
<dbReference type="SUPFAM" id="SSF53756">
    <property type="entry name" value="UDP-Glycosyltransferase/glycogen phosphorylase"/>
    <property type="match status" value="1"/>
</dbReference>
<dbReference type="STRING" id="558151.ACM46_06695"/>
<dbReference type="PATRIC" id="fig|558151.6.peg.1403"/>
<evidence type="ECO:0000313" key="2">
    <source>
        <dbReference type="EMBL" id="KMQ65565.1"/>
    </source>
</evidence>
<accession>A0A0J7L977</accession>
<gene>
    <name evidence="2" type="ORF">ACM46_06695</name>
</gene>
<sequence length="396" mass="45373">MKISIITDFYGNDLTYIENELAKQYIKFGFEVFVICSVTDNPFDFYSHNYYTKKASVEVHNGIKIYRQPYKLNIKKRIKSFKDVYSILSSEKPDFIFFNGVHLNLKDAVRFKKEKECKIILYSEADYSNSAQNWLSLNILHKIVWKGILNRYKKNIYKIFFATPASSKFLNEVYDLPLNEAELLPLGCDCSISDDIINTIDRGVVRKKLNINNDDYVLITGGKLEIRKMTEIAIEAVKVLNRKDVHLIVFGAPASGSEEYFKELEKSADGHQIHFTGWLTSDMFYEFMAISDVAVFPASQSVLWQQAIGMRLPLVAGDAGEQDMSYLNFNENIIKINKDNIIPIKFAETIEQIISVPGKLDKMKKGAEKTARENLSYEIIAKKAIGGLIYSLIYII</sequence>